<accession>A0ABN8GZ02</accession>
<dbReference type="RefSeq" id="WP_236345353.1">
    <property type="nucleotide sequence ID" value="NZ_CAKMMF010000035.1"/>
</dbReference>
<gene>
    <name evidence="2" type="ORF">PAECIP111893_04725</name>
</gene>
<evidence type="ECO:0000313" key="3">
    <source>
        <dbReference type="Proteomes" id="UP000838686"/>
    </source>
</evidence>
<sequence length="255" mass="28999">MKKFACVMSVVLLFAFMLTACTNEAQTVNHDLDLKNNDESKQAAAPYFIDVEMAKEQLKSAIWGSHGWQIWHPNQSDYIYASFGRHLLRYNISNNDIDRAITLQFEVQDFIDQKLQLSLDGKHGLVADTYYIDFENKDVSLLSEADTMAKKENITFDGDNHNLDVLAYSIEYKAVENQFIASKDQETPGHEMTSLRGADLNGERSFVGIDSKIVGSLIPNSEDGFELGYYKFVIIDVEKDEILQEYPINIKLNSD</sequence>
<comment type="caution">
    <text evidence="2">The sequence shown here is derived from an EMBL/GenBank/DDBJ whole genome shotgun (WGS) entry which is preliminary data.</text>
</comment>
<dbReference type="PROSITE" id="PS51257">
    <property type="entry name" value="PROKAR_LIPOPROTEIN"/>
    <property type="match status" value="1"/>
</dbReference>
<feature type="chain" id="PRO_5046415154" description="Lipoprotein" evidence="1">
    <location>
        <begin position="21"/>
        <end position="255"/>
    </location>
</feature>
<reference evidence="2" key="1">
    <citation type="submission" date="2022-01" db="EMBL/GenBank/DDBJ databases">
        <authorList>
            <person name="Criscuolo A."/>
        </authorList>
    </citation>
    <scope>NUCLEOTIDE SEQUENCE</scope>
    <source>
        <strain evidence="2">CIP111893</strain>
    </source>
</reference>
<protein>
    <recommendedName>
        <fullName evidence="4">Lipoprotein</fullName>
    </recommendedName>
</protein>
<proteinExistence type="predicted"/>
<feature type="signal peptide" evidence="1">
    <location>
        <begin position="1"/>
        <end position="20"/>
    </location>
</feature>
<keyword evidence="1" id="KW-0732">Signal</keyword>
<name>A0ABN8GZ02_9BACL</name>
<evidence type="ECO:0008006" key="4">
    <source>
        <dbReference type="Google" id="ProtNLM"/>
    </source>
</evidence>
<keyword evidence="3" id="KW-1185">Reference proteome</keyword>
<organism evidence="2 3">
    <name type="scientific">Paenibacillus plantiphilus</name>
    <dbReference type="NCBI Taxonomy" id="2905650"/>
    <lineage>
        <taxon>Bacteria</taxon>
        <taxon>Bacillati</taxon>
        <taxon>Bacillota</taxon>
        <taxon>Bacilli</taxon>
        <taxon>Bacillales</taxon>
        <taxon>Paenibacillaceae</taxon>
        <taxon>Paenibacillus</taxon>
    </lineage>
</organism>
<evidence type="ECO:0000256" key="1">
    <source>
        <dbReference type="SAM" id="SignalP"/>
    </source>
</evidence>
<dbReference type="Proteomes" id="UP000838686">
    <property type="component" value="Unassembled WGS sequence"/>
</dbReference>
<dbReference type="EMBL" id="CAKMMF010000035">
    <property type="protein sequence ID" value="CAH1221435.1"/>
    <property type="molecule type" value="Genomic_DNA"/>
</dbReference>
<evidence type="ECO:0000313" key="2">
    <source>
        <dbReference type="EMBL" id="CAH1221435.1"/>
    </source>
</evidence>